<proteinExistence type="predicted"/>
<comment type="caution">
    <text evidence="2">The sequence shown here is derived from an EMBL/GenBank/DDBJ whole genome shotgun (WGS) entry which is preliminary data.</text>
</comment>
<dbReference type="EMBL" id="JAGQLH010000015">
    <property type="protein sequence ID" value="MCA9385360.1"/>
    <property type="molecule type" value="Genomic_DNA"/>
</dbReference>
<reference evidence="2" key="1">
    <citation type="submission" date="2020-04" db="EMBL/GenBank/DDBJ databases">
        <authorList>
            <person name="Zhang T."/>
        </authorList>
    </citation>
    <scope>NUCLEOTIDE SEQUENCE</scope>
    <source>
        <strain evidence="2">HKST-UBA11</strain>
    </source>
</reference>
<keyword evidence="1" id="KW-1133">Transmembrane helix</keyword>
<keyword evidence="1" id="KW-0812">Transmembrane</keyword>
<dbReference type="Proteomes" id="UP000754563">
    <property type="component" value="Unassembled WGS sequence"/>
</dbReference>
<keyword evidence="1" id="KW-0472">Membrane</keyword>
<name>A0A955RK36_9BACT</name>
<protein>
    <submittedName>
        <fullName evidence="2">Uncharacterized protein</fullName>
    </submittedName>
</protein>
<accession>A0A955RK36</accession>
<evidence type="ECO:0000313" key="3">
    <source>
        <dbReference type="Proteomes" id="UP000754563"/>
    </source>
</evidence>
<reference evidence="2" key="2">
    <citation type="journal article" date="2021" name="Microbiome">
        <title>Successional dynamics and alternative stable states in a saline activated sludge microbial community over 9 years.</title>
        <authorList>
            <person name="Wang Y."/>
            <person name="Ye J."/>
            <person name="Ju F."/>
            <person name="Liu L."/>
            <person name="Boyd J.A."/>
            <person name="Deng Y."/>
            <person name="Parks D.H."/>
            <person name="Jiang X."/>
            <person name="Yin X."/>
            <person name="Woodcroft B.J."/>
            <person name="Tyson G.W."/>
            <person name="Hugenholtz P."/>
            <person name="Polz M.F."/>
            <person name="Zhang T."/>
        </authorList>
    </citation>
    <scope>NUCLEOTIDE SEQUENCE</scope>
    <source>
        <strain evidence="2">HKST-UBA11</strain>
    </source>
</reference>
<evidence type="ECO:0000313" key="2">
    <source>
        <dbReference type="EMBL" id="MCA9385360.1"/>
    </source>
</evidence>
<evidence type="ECO:0000256" key="1">
    <source>
        <dbReference type="SAM" id="Phobius"/>
    </source>
</evidence>
<sequence>MEATGDAISMLMTIFVCGFQALIALGVVGALVWVVVHQINKSNEEKFEKRKN</sequence>
<dbReference type="AlphaFoldDB" id="A0A955RK36"/>
<organism evidence="2 3">
    <name type="scientific">Candidatus Dojkabacteria bacterium</name>
    <dbReference type="NCBI Taxonomy" id="2099670"/>
    <lineage>
        <taxon>Bacteria</taxon>
        <taxon>Candidatus Dojkabacteria</taxon>
    </lineage>
</organism>
<feature type="transmembrane region" description="Helical" evidence="1">
    <location>
        <begin position="12"/>
        <end position="36"/>
    </location>
</feature>
<gene>
    <name evidence="2" type="ORF">KC717_01790</name>
</gene>